<accession>A0AAD6SF89</accession>
<dbReference type="PANTHER" id="PTHR38926">
    <property type="entry name" value="F-BOX DOMAIN CONTAINING PROTEIN, EXPRESSED"/>
    <property type="match status" value="1"/>
</dbReference>
<dbReference type="InterPro" id="IPR032675">
    <property type="entry name" value="LRR_dom_sf"/>
</dbReference>
<dbReference type="EMBL" id="JARJCM010000132">
    <property type="protein sequence ID" value="KAJ7026851.1"/>
    <property type="molecule type" value="Genomic_DNA"/>
</dbReference>
<evidence type="ECO:0000313" key="3">
    <source>
        <dbReference type="Proteomes" id="UP001218188"/>
    </source>
</evidence>
<dbReference type="Proteomes" id="UP001218188">
    <property type="component" value="Unassembled WGS sequence"/>
</dbReference>
<dbReference type="AlphaFoldDB" id="A0AAD6SF89"/>
<dbReference type="InterPro" id="IPR001810">
    <property type="entry name" value="F-box_dom"/>
</dbReference>
<dbReference type="Gene3D" id="1.20.1280.50">
    <property type="match status" value="1"/>
</dbReference>
<gene>
    <name evidence="2" type="ORF">C8F04DRAFT_1295906</name>
</gene>
<keyword evidence="3" id="KW-1185">Reference proteome</keyword>
<comment type="caution">
    <text evidence="2">The sequence shown here is derived from an EMBL/GenBank/DDBJ whole genome shotgun (WGS) entry which is preliminary data.</text>
</comment>
<organism evidence="2 3">
    <name type="scientific">Mycena alexandri</name>
    <dbReference type="NCBI Taxonomy" id="1745969"/>
    <lineage>
        <taxon>Eukaryota</taxon>
        <taxon>Fungi</taxon>
        <taxon>Dikarya</taxon>
        <taxon>Basidiomycota</taxon>
        <taxon>Agaricomycotina</taxon>
        <taxon>Agaricomycetes</taxon>
        <taxon>Agaricomycetidae</taxon>
        <taxon>Agaricales</taxon>
        <taxon>Marasmiineae</taxon>
        <taxon>Mycenaceae</taxon>
        <taxon>Mycena</taxon>
    </lineage>
</organism>
<protein>
    <recommendedName>
        <fullName evidence="1">F-box domain-containing protein</fullName>
    </recommendedName>
</protein>
<dbReference type="Pfam" id="PF12937">
    <property type="entry name" value="F-box-like"/>
    <property type="match status" value="1"/>
</dbReference>
<proteinExistence type="predicted"/>
<evidence type="ECO:0000313" key="2">
    <source>
        <dbReference type="EMBL" id="KAJ7026851.1"/>
    </source>
</evidence>
<sequence>MPPAGEISLCAVCDSVFKQSDLLSCPSRSVGLLEILRTNSGHRDATALRALISSLPAELARYDKEIGRLDVLFETLTADRSALQKFYDQCIGVLDAPIRRLPKEVIIEIFSFCNESTVTSHDPIPPSMWAHEAQKELRRVAGGPLVALSQVSTHWREVALGTPLLWSRITLDLRCWELPATSFAHQQMIRLLDLALARSQQTPLAIEVSGIGQCHPVALQHLALVSSRWRSANFVVECDMLRHLSKVAGNLPLLETLRINALTENMETLLEVGKFFSQAPRLRTVDFCGPLVAVGDLPLEQLGCCTYSGLGPEDLVPLLLHMRRLVNSELHIQLNCRTISSALPLHLPPVVSPIEQLNICSVDHGGIESMAVLGELFAALTLPAMERLHLYGASDSGHPLYWPHAEGSALLLRSGSQTALQSLVLHDVVIAECDLLECLGQLPTLKYLFISDHTAVVNTPAHHLITDTLLQRLTPQPATSLVPHLAVADFKTLGRFSDDVLVAFAVQRSLLASAESVFECALLWIPGSTREASPRTCEVLSSLVASGRLMFTGRMYDPEIDS</sequence>
<evidence type="ECO:0000259" key="1">
    <source>
        <dbReference type="Pfam" id="PF12937"/>
    </source>
</evidence>
<dbReference type="Gene3D" id="3.80.10.10">
    <property type="entry name" value="Ribonuclease Inhibitor"/>
    <property type="match status" value="1"/>
</dbReference>
<feature type="domain" description="F-box" evidence="1">
    <location>
        <begin position="98"/>
        <end position="171"/>
    </location>
</feature>
<name>A0AAD6SF89_9AGAR</name>
<dbReference type="SUPFAM" id="SSF52047">
    <property type="entry name" value="RNI-like"/>
    <property type="match status" value="1"/>
</dbReference>
<dbReference type="PANTHER" id="PTHR38926:SF5">
    <property type="entry name" value="F-BOX AND LEUCINE-RICH REPEAT PROTEIN 6"/>
    <property type="match status" value="1"/>
</dbReference>
<reference evidence="2" key="1">
    <citation type="submission" date="2023-03" db="EMBL/GenBank/DDBJ databases">
        <title>Massive genome expansion in bonnet fungi (Mycena s.s.) driven by repeated elements and novel gene families across ecological guilds.</title>
        <authorList>
            <consortium name="Lawrence Berkeley National Laboratory"/>
            <person name="Harder C.B."/>
            <person name="Miyauchi S."/>
            <person name="Viragh M."/>
            <person name="Kuo A."/>
            <person name="Thoen E."/>
            <person name="Andreopoulos B."/>
            <person name="Lu D."/>
            <person name="Skrede I."/>
            <person name="Drula E."/>
            <person name="Henrissat B."/>
            <person name="Morin E."/>
            <person name="Kohler A."/>
            <person name="Barry K."/>
            <person name="LaButti K."/>
            <person name="Morin E."/>
            <person name="Salamov A."/>
            <person name="Lipzen A."/>
            <person name="Mereny Z."/>
            <person name="Hegedus B."/>
            <person name="Baldrian P."/>
            <person name="Stursova M."/>
            <person name="Weitz H."/>
            <person name="Taylor A."/>
            <person name="Grigoriev I.V."/>
            <person name="Nagy L.G."/>
            <person name="Martin F."/>
            <person name="Kauserud H."/>
        </authorList>
    </citation>
    <scope>NUCLEOTIDE SEQUENCE</scope>
    <source>
        <strain evidence="2">CBHHK200</strain>
    </source>
</reference>